<evidence type="ECO:0000313" key="5">
    <source>
        <dbReference type="EMBL" id="VEN36979.1"/>
    </source>
</evidence>
<comment type="similarity">
    <text evidence="1">Belongs to the FGGY kinase family.</text>
</comment>
<dbReference type="Pfam" id="PF00370">
    <property type="entry name" value="FGGY_N"/>
    <property type="match status" value="1"/>
</dbReference>
<keyword evidence="6" id="KW-1185">Reference proteome</keyword>
<organism evidence="5 6">
    <name type="scientific">Callosobruchus maculatus</name>
    <name type="common">Southern cowpea weevil</name>
    <name type="synonym">Pulse bruchid</name>
    <dbReference type="NCBI Taxonomy" id="64391"/>
    <lineage>
        <taxon>Eukaryota</taxon>
        <taxon>Metazoa</taxon>
        <taxon>Ecdysozoa</taxon>
        <taxon>Arthropoda</taxon>
        <taxon>Hexapoda</taxon>
        <taxon>Insecta</taxon>
        <taxon>Pterygota</taxon>
        <taxon>Neoptera</taxon>
        <taxon>Endopterygota</taxon>
        <taxon>Coleoptera</taxon>
        <taxon>Polyphaga</taxon>
        <taxon>Cucujiformia</taxon>
        <taxon>Chrysomeloidea</taxon>
        <taxon>Chrysomelidae</taxon>
        <taxon>Bruchinae</taxon>
        <taxon>Bruchini</taxon>
        <taxon>Callosobruchus</taxon>
    </lineage>
</organism>
<dbReference type="GO" id="GO:0005739">
    <property type="term" value="C:mitochondrion"/>
    <property type="evidence" value="ECO:0007669"/>
    <property type="project" value="TreeGrafter"/>
</dbReference>
<evidence type="ECO:0000256" key="3">
    <source>
        <dbReference type="ARBA" id="ARBA00022777"/>
    </source>
</evidence>
<accession>A0A653BN75</accession>
<dbReference type="Proteomes" id="UP000410492">
    <property type="component" value="Unassembled WGS sequence"/>
</dbReference>
<dbReference type="PANTHER" id="PTHR10196:SF68">
    <property type="entry name" value="GLYCEROL KINASE 5-RELATED"/>
    <property type="match status" value="1"/>
</dbReference>
<dbReference type="GO" id="GO:0006071">
    <property type="term" value="P:glycerol metabolic process"/>
    <property type="evidence" value="ECO:0007669"/>
    <property type="project" value="TreeGrafter"/>
</dbReference>
<dbReference type="OrthoDB" id="6278781at2759"/>
<name>A0A653BN75_CALMS</name>
<keyword evidence="3" id="KW-0418">Kinase</keyword>
<sequence length="133" mass="14938">MVGDCRGCIAALDVGTTTVRCHILNSSAQTIGTAHKKVTLHYPHPGWVEMDPDEIFADILQVIKTAVENANITFTQIESLGISTQRATFITWKKDTGETLHNFVTWKDLRAREYLKVLNNSWRMAVSAQMALY</sequence>
<dbReference type="Gene3D" id="3.30.420.40">
    <property type="match status" value="1"/>
</dbReference>
<dbReference type="InterPro" id="IPR018484">
    <property type="entry name" value="FGGY_N"/>
</dbReference>
<proteinExistence type="inferred from homology"/>
<protein>
    <recommendedName>
        <fullName evidence="4">Carbohydrate kinase FGGY N-terminal domain-containing protein</fullName>
    </recommendedName>
</protein>
<keyword evidence="2" id="KW-0808">Transferase</keyword>
<dbReference type="EMBL" id="CAACVG010002866">
    <property type="protein sequence ID" value="VEN36979.1"/>
    <property type="molecule type" value="Genomic_DNA"/>
</dbReference>
<evidence type="ECO:0000256" key="2">
    <source>
        <dbReference type="ARBA" id="ARBA00022679"/>
    </source>
</evidence>
<evidence type="ECO:0000256" key="1">
    <source>
        <dbReference type="ARBA" id="ARBA00009156"/>
    </source>
</evidence>
<dbReference type="GO" id="GO:0006641">
    <property type="term" value="P:triglyceride metabolic process"/>
    <property type="evidence" value="ECO:0007669"/>
    <property type="project" value="TreeGrafter"/>
</dbReference>
<dbReference type="GO" id="GO:0046167">
    <property type="term" value="P:glycerol-3-phosphate biosynthetic process"/>
    <property type="evidence" value="ECO:0007669"/>
    <property type="project" value="TreeGrafter"/>
</dbReference>
<evidence type="ECO:0000313" key="6">
    <source>
        <dbReference type="Proteomes" id="UP000410492"/>
    </source>
</evidence>
<dbReference type="SUPFAM" id="SSF53067">
    <property type="entry name" value="Actin-like ATPase domain"/>
    <property type="match status" value="1"/>
</dbReference>
<dbReference type="PANTHER" id="PTHR10196">
    <property type="entry name" value="SUGAR KINASE"/>
    <property type="match status" value="1"/>
</dbReference>
<evidence type="ECO:0000259" key="4">
    <source>
        <dbReference type="Pfam" id="PF00370"/>
    </source>
</evidence>
<gene>
    <name evidence="5" type="ORF">CALMAC_LOCUS2384</name>
</gene>
<feature type="domain" description="Carbohydrate kinase FGGY N-terminal" evidence="4">
    <location>
        <begin position="9"/>
        <end position="121"/>
    </location>
</feature>
<dbReference type="InterPro" id="IPR043129">
    <property type="entry name" value="ATPase_NBD"/>
</dbReference>
<dbReference type="GO" id="GO:0016301">
    <property type="term" value="F:kinase activity"/>
    <property type="evidence" value="ECO:0007669"/>
    <property type="project" value="UniProtKB-KW"/>
</dbReference>
<reference evidence="5 6" key="1">
    <citation type="submission" date="2019-01" db="EMBL/GenBank/DDBJ databases">
        <authorList>
            <person name="Sayadi A."/>
        </authorList>
    </citation>
    <scope>NUCLEOTIDE SEQUENCE [LARGE SCALE GENOMIC DNA]</scope>
</reference>
<dbReference type="AlphaFoldDB" id="A0A653BN75"/>